<proteinExistence type="predicted"/>
<feature type="transmembrane region" description="Helical" evidence="1">
    <location>
        <begin position="87"/>
        <end position="106"/>
    </location>
</feature>
<keyword evidence="1" id="KW-0472">Membrane</keyword>
<sequence>MRWFLPETLLSMFSLLHFMLKYRLLMAATIIAGMTEGALIARFVLRLFAARPDNPVVQMLYTVTQPIIAPLQALDAGQPQYGASLEFATLTLLCALPLITAMLWKWTGHRSPGTYTNDL</sequence>
<accession>A7NS10</accession>
<dbReference type="Proteomes" id="UP000000263">
    <property type="component" value="Chromosome"/>
</dbReference>
<name>A7NS10_ROSCS</name>
<evidence type="ECO:0000256" key="1">
    <source>
        <dbReference type="SAM" id="Phobius"/>
    </source>
</evidence>
<dbReference type="Pfam" id="PF02325">
    <property type="entry name" value="CCB3_YggT"/>
    <property type="match status" value="1"/>
</dbReference>
<dbReference type="GO" id="GO:0016020">
    <property type="term" value="C:membrane"/>
    <property type="evidence" value="ECO:0007669"/>
    <property type="project" value="InterPro"/>
</dbReference>
<dbReference type="EMBL" id="CP000804">
    <property type="protein sequence ID" value="ABU60356.1"/>
    <property type="molecule type" value="Genomic_DNA"/>
</dbReference>
<keyword evidence="1" id="KW-0812">Transmembrane</keyword>
<gene>
    <name evidence="2" type="ordered locus">Rcas_4332</name>
</gene>
<feature type="transmembrane region" description="Helical" evidence="1">
    <location>
        <begin position="20"/>
        <end position="45"/>
    </location>
</feature>
<evidence type="ECO:0000313" key="2">
    <source>
        <dbReference type="EMBL" id="ABU60356.1"/>
    </source>
</evidence>
<dbReference type="KEGG" id="rca:Rcas_4332"/>
<reference evidence="2 3" key="1">
    <citation type="submission" date="2007-08" db="EMBL/GenBank/DDBJ databases">
        <title>Complete sequence of Roseiflexus castenholzii DSM 13941.</title>
        <authorList>
            <consortium name="US DOE Joint Genome Institute"/>
            <person name="Copeland A."/>
            <person name="Lucas S."/>
            <person name="Lapidus A."/>
            <person name="Barry K."/>
            <person name="Glavina del Rio T."/>
            <person name="Dalin E."/>
            <person name="Tice H."/>
            <person name="Pitluck S."/>
            <person name="Thompson L.S."/>
            <person name="Brettin T."/>
            <person name="Bruce D."/>
            <person name="Detter J.C."/>
            <person name="Han C."/>
            <person name="Tapia R."/>
            <person name="Schmutz J."/>
            <person name="Larimer F."/>
            <person name="Land M."/>
            <person name="Hauser L."/>
            <person name="Kyrpides N."/>
            <person name="Mikhailova N."/>
            <person name="Bryant D.A."/>
            <person name="Hanada S."/>
            <person name="Tsukatani Y."/>
            <person name="Richardson P."/>
        </authorList>
    </citation>
    <scope>NUCLEOTIDE SEQUENCE [LARGE SCALE GENOMIC DNA]</scope>
    <source>
        <strain evidence="3">DSM 13941 / HLO8</strain>
    </source>
</reference>
<evidence type="ECO:0000313" key="3">
    <source>
        <dbReference type="Proteomes" id="UP000000263"/>
    </source>
</evidence>
<keyword evidence="1" id="KW-1133">Transmembrane helix</keyword>
<dbReference type="AlphaFoldDB" id="A7NS10"/>
<dbReference type="InterPro" id="IPR003425">
    <property type="entry name" value="CCB3/YggT"/>
</dbReference>
<organism evidence="2 3">
    <name type="scientific">Roseiflexus castenholzii (strain DSM 13941 / HLO8)</name>
    <dbReference type="NCBI Taxonomy" id="383372"/>
    <lineage>
        <taxon>Bacteria</taxon>
        <taxon>Bacillati</taxon>
        <taxon>Chloroflexota</taxon>
        <taxon>Chloroflexia</taxon>
        <taxon>Chloroflexales</taxon>
        <taxon>Roseiflexineae</taxon>
        <taxon>Roseiflexaceae</taxon>
        <taxon>Roseiflexus</taxon>
    </lineage>
</organism>
<protein>
    <submittedName>
        <fullName evidence="2">Uncharacterized protein</fullName>
    </submittedName>
</protein>
<dbReference type="eggNOG" id="ENOG502ZJJT">
    <property type="taxonomic scope" value="Bacteria"/>
</dbReference>
<dbReference type="HOGENOM" id="CLU_2261735_0_0_0"/>
<keyword evidence="3" id="KW-1185">Reference proteome</keyword>